<dbReference type="Gene3D" id="3.20.20.70">
    <property type="entry name" value="Aldolase class I"/>
    <property type="match status" value="1"/>
</dbReference>
<evidence type="ECO:0000256" key="1">
    <source>
        <dbReference type="ARBA" id="ARBA00003726"/>
    </source>
</evidence>
<feature type="region of interest" description="Disordered" evidence="9">
    <location>
        <begin position="1"/>
        <end position="20"/>
    </location>
</feature>
<dbReference type="GO" id="GO:0005737">
    <property type="term" value="C:cytoplasm"/>
    <property type="evidence" value="ECO:0007669"/>
    <property type="project" value="TreeGrafter"/>
</dbReference>
<name>A0A1X7FRT4_TRICW</name>
<keyword evidence="6 8" id="KW-0057">Aromatic amino acid biosynthesis</keyword>
<dbReference type="NCBIfam" id="NF009395">
    <property type="entry name" value="PRK12755.1"/>
    <property type="match status" value="1"/>
</dbReference>
<dbReference type="UniPathway" id="UPA00053">
    <property type="reaction ID" value="UER00084"/>
</dbReference>
<dbReference type="NCBIfam" id="TIGR00034">
    <property type="entry name" value="aroFGH"/>
    <property type="match status" value="1"/>
</dbReference>
<dbReference type="STRING" id="28094.SAMN06295900_11122"/>
<feature type="compositionally biased region" description="Basic and acidic residues" evidence="9">
    <location>
        <begin position="1"/>
        <end position="12"/>
    </location>
</feature>
<evidence type="ECO:0000256" key="2">
    <source>
        <dbReference type="ARBA" id="ARBA00004688"/>
    </source>
</evidence>
<dbReference type="NCBIfam" id="NF009396">
    <property type="entry name" value="PRK12756.1"/>
    <property type="match status" value="1"/>
</dbReference>
<protein>
    <recommendedName>
        <fullName evidence="8">Phospho-2-dehydro-3-deoxyheptonate aldolase</fullName>
        <ecNumber evidence="8">2.5.1.54</ecNumber>
    </recommendedName>
</protein>
<evidence type="ECO:0000256" key="5">
    <source>
        <dbReference type="ARBA" id="ARBA00022679"/>
    </source>
</evidence>
<dbReference type="SUPFAM" id="SSF51569">
    <property type="entry name" value="Aldolase"/>
    <property type="match status" value="1"/>
</dbReference>
<evidence type="ECO:0000259" key="10">
    <source>
        <dbReference type="Pfam" id="PF00793"/>
    </source>
</evidence>
<comment type="catalytic activity">
    <reaction evidence="7 8">
        <text>D-erythrose 4-phosphate + phosphoenolpyruvate + H2O = 7-phospho-2-dehydro-3-deoxy-D-arabino-heptonate + phosphate</text>
        <dbReference type="Rhea" id="RHEA:14717"/>
        <dbReference type="ChEBI" id="CHEBI:15377"/>
        <dbReference type="ChEBI" id="CHEBI:16897"/>
        <dbReference type="ChEBI" id="CHEBI:43474"/>
        <dbReference type="ChEBI" id="CHEBI:58394"/>
        <dbReference type="ChEBI" id="CHEBI:58702"/>
        <dbReference type="EC" id="2.5.1.54"/>
    </reaction>
</comment>
<dbReference type="EMBL" id="FXAH01000011">
    <property type="protein sequence ID" value="SMF57510.1"/>
    <property type="molecule type" value="Genomic_DNA"/>
</dbReference>
<evidence type="ECO:0000313" key="12">
    <source>
        <dbReference type="Proteomes" id="UP000192911"/>
    </source>
</evidence>
<dbReference type="PANTHER" id="PTHR21225:SF12">
    <property type="entry name" value="PHOSPHO-2-DEHYDRO-3-DEOXYHEPTONATE ALDOLASE, TYROSINE-INHIBITED"/>
    <property type="match status" value="1"/>
</dbReference>
<evidence type="ECO:0000256" key="9">
    <source>
        <dbReference type="SAM" id="MobiDB-lite"/>
    </source>
</evidence>
<keyword evidence="4 8" id="KW-0028">Amino-acid biosynthesis</keyword>
<dbReference type="Proteomes" id="UP000192911">
    <property type="component" value="Unassembled WGS sequence"/>
</dbReference>
<dbReference type="GeneID" id="95552868"/>
<dbReference type="OrthoDB" id="9807331at2"/>
<accession>A0A1X7FRT4</accession>
<evidence type="ECO:0000313" key="11">
    <source>
        <dbReference type="EMBL" id="SMF57510.1"/>
    </source>
</evidence>
<gene>
    <name evidence="11" type="ORF">SAMN06295900_11122</name>
</gene>
<reference evidence="12" key="1">
    <citation type="submission" date="2017-04" db="EMBL/GenBank/DDBJ databases">
        <authorList>
            <person name="Varghese N."/>
            <person name="Submissions S."/>
        </authorList>
    </citation>
    <scope>NUCLEOTIDE SEQUENCE [LARGE SCALE GENOMIC DNA]</scope>
    <source>
        <strain evidence="12">Ballard 720</strain>
    </source>
</reference>
<keyword evidence="12" id="KW-1185">Reference proteome</keyword>
<evidence type="ECO:0000256" key="7">
    <source>
        <dbReference type="ARBA" id="ARBA00047508"/>
    </source>
</evidence>
<evidence type="ECO:0000256" key="3">
    <source>
        <dbReference type="ARBA" id="ARBA00007985"/>
    </source>
</evidence>
<evidence type="ECO:0000256" key="4">
    <source>
        <dbReference type="ARBA" id="ARBA00022605"/>
    </source>
</evidence>
<dbReference type="EC" id="2.5.1.54" evidence="8"/>
<dbReference type="InterPro" id="IPR006219">
    <property type="entry name" value="DAHP_synth_1"/>
</dbReference>
<dbReference type="PANTHER" id="PTHR21225">
    <property type="entry name" value="PHOSPHO-2-DEHYDRO-3-DEOXYHEPTONATE ALDOLASE DAHP SYNTHETASE"/>
    <property type="match status" value="1"/>
</dbReference>
<dbReference type="AlphaFoldDB" id="A0A1X7FRT4"/>
<proteinExistence type="inferred from homology"/>
<evidence type="ECO:0000256" key="6">
    <source>
        <dbReference type="ARBA" id="ARBA00023141"/>
    </source>
</evidence>
<organism evidence="11 12">
    <name type="scientific">Trinickia caryophylli</name>
    <name type="common">Paraburkholderia caryophylli</name>
    <dbReference type="NCBI Taxonomy" id="28094"/>
    <lineage>
        <taxon>Bacteria</taxon>
        <taxon>Pseudomonadati</taxon>
        <taxon>Pseudomonadota</taxon>
        <taxon>Betaproteobacteria</taxon>
        <taxon>Burkholderiales</taxon>
        <taxon>Burkholderiaceae</taxon>
        <taxon>Trinickia</taxon>
    </lineage>
</organism>
<dbReference type="PIRSF" id="PIRSF001361">
    <property type="entry name" value="DAHP_synthase"/>
    <property type="match status" value="1"/>
</dbReference>
<comment type="pathway">
    <text evidence="2 8">Metabolic intermediate biosynthesis; chorismate biosynthesis; chorismate from D-erythrose 4-phosphate and phosphoenolpyruvate: step 1/7.</text>
</comment>
<dbReference type="Pfam" id="PF00793">
    <property type="entry name" value="DAHP_synth_1"/>
    <property type="match status" value="1"/>
</dbReference>
<comment type="similarity">
    <text evidence="3 8">Belongs to the class-I DAHP synthase family.</text>
</comment>
<feature type="domain" description="DAHP synthetase I/KDSA" evidence="10">
    <location>
        <begin position="65"/>
        <end position="357"/>
    </location>
</feature>
<dbReference type="GO" id="GO:0009073">
    <property type="term" value="P:aromatic amino acid family biosynthetic process"/>
    <property type="evidence" value="ECO:0007669"/>
    <property type="project" value="UniProtKB-KW"/>
</dbReference>
<dbReference type="GO" id="GO:0009423">
    <property type="term" value="P:chorismate biosynthetic process"/>
    <property type="evidence" value="ECO:0007669"/>
    <property type="project" value="UniProtKB-UniPathway"/>
</dbReference>
<dbReference type="GO" id="GO:0003849">
    <property type="term" value="F:3-deoxy-7-phosphoheptulonate synthase activity"/>
    <property type="evidence" value="ECO:0007669"/>
    <property type="project" value="UniProtKB-EC"/>
</dbReference>
<dbReference type="RefSeq" id="WP_085228934.1">
    <property type="nucleotide sequence ID" value="NZ_BSQD01000008.1"/>
</dbReference>
<dbReference type="InterPro" id="IPR006218">
    <property type="entry name" value="DAHP1/KDSA"/>
</dbReference>
<dbReference type="InterPro" id="IPR013785">
    <property type="entry name" value="Aldolase_TIM"/>
</dbReference>
<dbReference type="FunFam" id="3.20.20.70:FF:000005">
    <property type="entry name" value="Phospho-2-dehydro-3-deoxyheptonate aldolase"/>
    <property type="match status" value="1"/>
</dbReference>
<dbReference type="GO" id="GO:0008652">
    <property type="term" value="P:amino acid biosynthetic process"/>
    <property type="evidence" value="ECO:0007669"/>
    <property type="project" value="UniProtKB-KW"/>
</dbReference>
<dbReference type="GO" id="GO:0042802">
    <property type="term" value="F:identical protein binding"/>
    <property type="evidence" value="ECO:0007669"/>
    <property type="project" value="UniProtKB-ARBA"/>
</dbReference>
<keyword evidence="5 8" id="KW-0808">Transferase</keyword>
<sequence length="377" mass="40813">MRSIDDPQHDQEVGVADSTQDTTRIDDVRIGAVRPLISPALLQDELPVPPAVQALVERARAEIGDILHGRDDRLLLIVGPCSIHDHDQALDYARRLKAAADALKDDLLIIMRVYFEKPRTTVGWKGYINDPRLDGSFRINEGLRCARRLLLDINGLGLPAGTEFLDLLSPQYIADLIAWGAIGARTTESQSHRQLASGLSCPIGFKNGTDGGVQVAADAIVAARASHAFMGMTKMGMAAIFETRGNDDAHVILRGGKKGPNYDSASIAETCAALDAAGLRAQVMVDCSHANSSKAHRRQIEVADDLARQLSQGEERIVGVMIESNLEEGRQDLKPGVPLCYGVSITDACLSWAQTEPVLDVLANGVRARRQTKESSR</sequence>
<evidence type="ECO:0000256" key="8">
    <source>
        <dbReference type="PIRNR" id="PIRNR001361"/>
    </source>
</evidence>
<comment type="function">
    <text evidence="1 8">Stereospecific condensation of phosphoenolpyruvate (PEP) and D-erythrose-4-phosphate (E4P) giving rise to 3-deoxy-D-arabino-heptulosonate-7-phosphate (DAHP).</text>
</comment>